<dbReference type="Gene3D" id="3.30.160.60">
    <property type="entry name" value="Classic Zinc Finger"/>
    <property type="match status" value="1"/>
</dbReference>
<feature type="region of interest" description="Disordered" evidence="1">
    <location>
        <begin position="62"/>
        <end position="81"/>
    </location>
</feature>
<feature type="region of interest" description="Disordered" evidence="1">
    <location>
        <begin position="149"/>
        <end position="183"/>
    </location>
</feature>
<name>A0ABC8XUQ8_9POAL</name>
<feature type="domain" description="C2H2-type" evidence="2">
    <location>
        <begin position="115"/>
        <end position="139"/>
    </location>
</feature>
<feature type="compositionally biased region" description="Low complexity" evidence="1">
    <location>
        <begin position="66"/>
        <end position="76"/>
    </location>
</feature>
<evidence type="ECO:0000256" key="1">
    <source>
        <dbReference type="SAM" id="MobiDB-lite"/>
    </source>
</evidence>
<feature type="region of interest" description="Disordered" evidence="1">
    <location>
        <begin position="197"/>
        <end position="220"/>
    </location>
</feature>
<dbReference type="FunFam" id="3.30.160.60:FF:002543">
    <property type="entry name" value="LOC567465 protein"/>
    <property type="match status" value="1"/>
</dbReference>
<evidence type="ECO:0000313" key="4">
    <source>
        <dbReference type="Proteomes" id="UP001497457"/>
    </source>
</evidence>
<organism evidence="3 4">
    <name type="scientific">Urochloa decumbens</name>
    <dbReference type="NCBI Taxonomy" id="240449"/>
    <lineage>
        <taxon>Eukaryota</taxon>
        <taxon>Viridiplantae</taxon>
        <taxon>Streptophyta</taxon>
        <taxon>Embryophyta</taxon>
        <taxon>Tracheophyta</taxon>
        <taxon>Spermatophyta</taxon>
        <taxon>Magnoliopsida</taxon>
        <taxon>Liliopsida</taxon>
        <taxon>Poales</taxon>
        <taxon>Poaceae</taxon>
        <taxon>PACMAD clade</taxon>
        <taxon>Panicoideae</taxon>
        <taxon>Panicodae</taxon>
        <taxon>Paniceae</taxon>
        <taxon>Melinidinae</taxon>
        <taxon>Urochloa</taxon>
    </lineage>
</organism>
<reference evidence="4" key="1">
    <citation type="submission" date="2024-06" db="EMBL/GenBank/DDBJ databases">
        <authorList>
            <person name="Ryan C."/>
        </authorList>
    </citation>
    <scope>NUCLEOTIDE SEQUENCE [LARGE SCALE GENOMIC DNA]</scope>
</reference>
<dbReference type="AlphaFoldDB" id="A0ABC8XUQ8"/>
<dbReference type="EMBL" id="OZ075125">
    <property type="protein sequence ID" value="CAL4933222.1"/>
    <property type="molecule type" value="Genomic_DNA"/>
</dbReference>
<reference evidence="3 4" key="2">
    <citation type="submission" date="2024-10" db="EMBL/GenBank/DDBJ databases">
        <authorList>
            <person name="Ryan C."/>
        </authorList>
    </citation>
    <scope>NUCLEOTIDE SEQUENCE [LARGE SCALE GENOMIC DNA]</scope>
</reference>
<gene>
    <name evidence="3" type="ORF">URODEC1_LOCUS28013</name>
</gene>
<accession>A0ABC8XUQ8</accession>
<proteinExistence type="predicted"/>
<feature type="compositionally biased region" description="Polar residues" evidence="1">
    <location>
        <begin position="149"/>
        <end position="179"/>
    </location>
</feature>
<dbReference type="InterPro" id="IPR036236">
    <property type="entry name" value="Znf_C2H2_sf"/>
</dbReference>
<dbReference type="Proteomes" id="UP001497457">
    <property type="component" value="Chromosome 15b"/>
</dbReference>
<sequence length="220" mass="23999">MEGSSASAVPTITFKEALQREMEYRKRLERTHPHLLIALSGAPERQKEVGTDSVSDDFKRKLAPESSVSQQQSSLSCPPAQRQTANWYPINKKVKVPHTPSQILQCPRPNVVPSFWCKICKVDCVTEFNFGAHIGGKKHKAKKLEILGNRNTGKPGSQCSGNRNPVQNSHTVSGSRNAESNVSSSMVSASCNLSTESRINGTEESGCTAPPVSSMDFTEI</sequence>
<dbReference type="Pfam" id="PF12874">
    <property type="entry name" value="zf-met"/>
    <property type="match status" value="1"/>
</dbReference>
<evidence type="ECO:0000313" key="3">
    <source>
        <dbReference type="EMBL" id="CAL4933222.1"/>
    </source>
</evidence>
<evidence type="ECO:0000259" key="2">
    <source>
        <dbReference type="Pfam" id="PF12874"/>
    </source>
</evidence>
<keyword evidence="4" id="KW-1185">Reference proteome</keyword>
<protein>
    <recommendedName>
        <fullName evidence="2">C2H2-type domain-containing protein</fullName>
    </recommendedName>
</protein>
<dbReference type="InterPro" id="IPR013087">
    <property type="entry name" value="Znf_C2H2_type"/>
</dbReference>
<dbReference type="SUPFAM" id="SSF57667">
    <property type="entry name" value="beta-beta-alpha zinc fingers"/>
    <property type="match status" value="1"/>
</dbReference>